<proteinExistence type="predicted"/>
<protein>
    <submittedName>
        <fullName evidence="1">Tail sheath</fullName>
    </submittedName>
</protein>
<name>A0AB39CDU4_9VIRU</name>
<reference evidence="1" key="1">
    <citation type="submission" date="2024-07" db="EMBL/GenBank/DDBJ databases">
        <authorList>
            <person name="Bringhurst R.M."/>
            <person name="Homer T.E."/>
        </authorList>
    </citation>
    <scope>NUCLEOTIDE SEQUENCE</scope>
</reference>
<evidence type="ECO:0000313" key="1">
    <source>
        <dbReference type="EMBL" id="XDJ15033.1"/>
    </source>
</evidence>
<dbReference type="EMBL" id="PQ015379">
    <property type="protein sequence ID" value="XDJ15033.1"/>
    <property type="molecule type" value="Genomic_DNA"/>
</dbReference>
<accession>A0AB39CDU4</accession>
<sequence>MGIAIIKEGFTTAGSVTLEVIDQMLANGFTPIFPVDDGGLYQKPVGADVEKFTVTLEAGGAVDPLNKAEVTVKQPWRINFTVSNNATLGVFVGSAAALPADGSLPYTSDTVTTTSNTGVTKNTRLVGAKGIVGADYTPPRKTKSSTVTIDKDFFADYSEFAPHWNNITEGFINRRNKVWLDIQSVTPPGTGGTVAPEQIPAYPGIEKDVSNTYPLSYYLAITDRGVFLSIWQGSVTDMSGQDFSWLLVQRPVKRDTGVVVTDGKAPVFCVNSVGNKINRFVVRESDVTDASAIISATIDTPDGTAIINEKKQIGVSENNQYIVNYPSRLNTPRYAYTYELDMIGYASATVISGTTEVPQTLYAEQTERTYLGMHSNLPANNGMRIVALKKGAGIA</sequence>
<organism evidence="1">
    <name type="scientific">Pseudomonas phage HRDY3</name>
    <dbReference type="NCBI Taxonomy" id="3236930"/>
    <lineage>
        <taxon>Viruses</taxon>
    </lineage>
</organism>